<organism evidence="1 2">
    <name type="scientific">Eubacterium album</name>
    <dbReference type="NCBI Taxonomy" id="2978477"/>
    <lineage>
        <taxon>Bacteria</taxon>
        <taxon>Bacillati</taxon>
        <taxon>Bacillota</taxon>
        <taxon>Clostridia</taxon>
        <taxon>Eubacteriales</taxon>
        <taxon>Eubacteriaceae</taxon>
        <taxon>Eubacterium</taxon>
    </lineage>
</organism>
<comment type="caution">
    <text evidence="1">The sequence shown here is derived from an EMBL/GenBank/DDBJ whole genome shotgun (WGS) entry which is preliminary data.</text>
</comment>
<dbReference type="RefSeq" id="WP_260978260.1">
    <property type="nucleotide sequence ID" value="NZ_JAODBU010000002.1"/>
</dbReference>
<dbReference type="EMBL" id="JAODBU010000002">
    <property type="protein sequence ID" value="MCT7397824.1"/>
    <property type="molecule type" value="Genomic_DNA"/>
</dbReference>
<reference evidence="1" key="1">
    <citation type="submission" date="2022-09" db="EMBL/GenBank/DDBJ databases">
        <title>Eubacterium sp. LFL-14 isolated from human feces.</title>
        <authorList>
            <person name="Liu F."/>
        </authorList>
    </citation>
    <scope>NUCLEOTIDE SEQUENCE</scope>
    <source>
        <strain evidence="1">LFL-14</strain>
    </source>
</reference>
<name>A0ABT2LX10_9FIRM</name>
<dbReference type="Pfam" id="PF19595">
    <property type="entry name" value="DUF6100"/>
    <property type="match status" value="1"/>
</dbReference>
<gene>
    <name evidence="1" type="ORF">N5B56_01815</name>
</gene>
<proteinExistence type="predicted"/>
<protein>
    <submittedName>
        <fullName evidence="1">DUF6100 family protein</fullName>
    </submittedName>
</protein>
<accession>A0ABT2LX10</accession>
<keyword evidence="2" id="KW-1185">Reference proteome</keyword>
<dbReference type="InterPro" id="IPR046082">
    <property type="entry name" value="DUF6100"/>
</dbReference>
<sequence length="236" mass="27814">MNNIKQESVKMITLLREIMNLSTDIYDYAEIYDNLMYSSDPLREGYIEECKNKLTDSYAKVKQLEKITVKNLDEIISNEDDIERKYKVNLAKKELYPVKVKSKAGIISFIYNDLMLHRNTPVKRSMYESSTITEGKAFMLKRGITEPLKKAFVCYEHIYAYDVNEQIIRDNDNYNALEQKQLLDAIVTIGMLESDRGEDCQIMNITTRGDETKTIIHIIPYHMVNRFLRQKYKYQQ</sequence>
<dbReference type="Proteomes" id="UP001431199">
    <property type="component" value="Unassembled WGS sequence"/>
</dbReference>
<evidence type="ECO:0000313" key="1">
    <source>
        <dbReference type="EMBL" id="MCT7397824.1"/>
    </source>
</evidence>
<evidence type="ECO:0000313" key="2">
    <source>
        <dbReference type="Proteomes" id="UP001431199"/>
    </source>
</evidence>